<organism evidence="1 2">
    <name type="scientific">Peribacillus saganii</name>
    <dbReference type="NCBI Taxonomy" id="2303992"/>
    <lineage>
        <taxon>Bacteria</taxon>
        <taxon>Bacillati</taxon>
        <taxon>Bacillota</taxon>
        <taxon>Bacilli</taxon>
        <taxon>Bacillales</taxon>
        <taxon>Bacillaceae</taxon>
        <taxon>Peribacillus</taxon>
    </lineage>
</organism>
<dbReference type="Proteomes" id="UP000264541">
    <property type="component" value="Unassembled WGS sequence"/>
</dbReference>
<accession>A0A372LMY6</accession>
<reference evidence="1 2" key="1">
    <citation type="submission" date="2018-08" db="EMBL/GenBank/DDBJ databases">
        <title>Bacillus chawlae sp. nov., Bacillus glennii sp. nov., and Bacillus saganii sp. nov. Isolated from the Vehicle Assembly Building at Kennedy Space Center where the Viking Spacecraft were Assembled.</title>
        <authorList>
            <person name="Seuylemezian A."/>
            <person name="Vaishampayan P."/>
        </authorList>
    </citation>
    <scope>NUCLEOTIDE SEQUENCE [LARGE SCALE GENOMIC DNA]</scope>
    <source>
        <strain evidence="1 2">V47-23a</strain>
    </source>
</reference>
<keyword evidence="2" id="KW-1185">Reference proteome</keyword>
<comment type="caution">
    <text evidence="1">The sequence shown here is derived from an EMBL/GenBank/DDBJ whole genome shotgun (WGS) entry which is preliminary data.</text>
</comment>
<gene>
    <name evidence="1" type="ORF">D0469_11175</name>
</gene>
<proteinExistence type="predicted"/>
<dbReference type="EMBL" id="QVTE01000031">
    <property type="protein sequence ID" value="RFU68754.1"/>
    <property type="molecule type" value="Genomic_DNA"/>
</dbReference>
<sequence length="118" mass="14228">MDQQKNTYYIWLQNGQISRQCDTSPWNFQVEATDEEISQLREYFDQNYSVEWQNFLRSHVPYIQYHYDRENDAYDKGTLKIYELIYKIGNEEARRHIESMGILENSPGESEMNGLENK</sequence>
<name>A0A372LMY6_9BACI</name>
<dbReference type="GO" id="GO:0016787">
    <property type="term" value="F:hydrolase activity"/>
    <property type="evidence" value="ECO:0007669"/>
    <property type="project" value="UniProtKB-KW"/>
</dbReference>
<dbReference type="AlphaFoldDB" id="A0A372LMY6"/>
<dbReference type="RefSeq" id="WP_117326895.1">
    <property type="nucleotide sequence ID" value="NZ_QVTE01000031.1"/>
</dbReference>
<protein>
    <submittedName>
        <fullName evidence="1">Hydrolase</fullName>
    </submittedName>
</protein>
<dbReference type="OrthoDB" id="2706506at2"/>
<evidence type="ECO:0000313" key="2">
    <source>
        <dbReference type="Proteomes" id="UP000264541"/>
    </source>
</evidence>
<evidence type="ECO:0000313" key="1">
    <source>
        <dbReference type="EMBL" id="RFU68754.1"/>
    </source>
</evidence>
<keyword evidence="1" id="KW-0378">Hydrolase</keyword>